<evidence type="ECO:0000256" key="1">
    <source>
        <dbReference type="SAM" id="MobiDB-lite"/>
    </source>
</evidence>
<feature type="compositionally biased region" description="Polar residues" evidence="1">
    <location>
        <begin position="64"/>
        <end position="79"/>
    </location>
</feature>
<protein>
    <submittedName>
        <fullName evidence="2">Uncharacterized protein</fullName>
    </submittedName>
</protein>
<dbReference type="PANTHER" id="PTHR32108:SF5">
    <property type="entry name" value="DYNACTIN SUBUNIT 1-LIKE"/>
    <property type="match status" value="1"/>
</dbReference>
<dbReference type="EMBL" id="JBBPBN010000038">
    <property type="protein sequence ID" value="KAK8999937.1"/>
    <property type="molecule type" value="Genomic_DNA"/>
</dbReference>
<proteinExistence type="predicted"/>
<dbReference type="PANTHER" id="PTHR32108">
    <property type="entry name" value="DNA-DIRECTED RNA POLYMERASE SUBUNIT ALPHA"/>
    <property type="match status" value="1"/>
</dbReference>
<name>A0ABR2QH00_9ROSI</name>
<sequence>MLDHATKPFADMVMTGELIQVAIKSGRIKGGSESRKHFKKRDNEVNTTSSYTPGYSTGIIIGQPNHSPTPVASSQNSSKQEMHNRRGKKEKPTFTPIPMRYEELFPQLVESRLIAPRYIMPVQPPYPPWYNPNVKCDYHAGLVGYHIDNCTAFKHAVEHLLKVGMFSFETQEKNPLPNHKNVNAVIEESGPKAKGNLSDVVTPLKWVWEKLVENEILKR</sequence>
<feature type="region of interest" description="Disordered" evidence="1">
    <location>
        <begin position="29"/>
        <end position="49"/>
    </location>
</feature>
<feature type="region of interest" description="Disordered" evidence="1">
    <location>
        <begin position="62"/>
        <end position="94"/>
    </location>
</feature>
<gene>
    <name evidence="2" type="ORF">V6N11_082075</name>
</gene>
<organism evidence="2 3">
    <name type="scientific">Hibiscus sabdariffa</name>
    <name type="common">roselle</name>
    <dbReference type="NCBI Taxonomy" id="183260"/>
    <lineage>
        <taxon>Eukaryota</taxon>
        <taxon>Viridiplantae</taxon>
        <taxon>Streptophyta</taxon>
        <taxon>Embryophyta</taxon>
        <taxon>Tracheophyta</taxon>
        <taxon>Spermatophyta</taxon>
        <taxon>Magnoliopsida</taxon>
        <taxon>eudicotyledons</taxon>
        <taxon>Gunneridae</taxon>
        <taxon>Pentapetalae</taxon>
        <taxon>rosids</taxon>
        <taxon>malvids</taxon>
        <taxon>Malvales</taxon>
        <taxon>Malvaceae</taxon>
        <taxon>Malvoideae</taxon>
        <taxon>Hibiscus</taxon>
    </lineage>
</organism>
<comment type="caution">
    <text evidence="2">The sequence shown here is derived from an EMBL/GenBank/DDBJ whole genome shotgun (WGS) entry which is preliminary data.</text>
</comment>
<accession>A0ABR2QH00</accession>
<evidence type="ECO:0000313" key="2">
    <source>
        <dbReference type="EMBL" id="KAK8999937.1"/>
    </source>
</evidence>
<evidence type="ECO:0000313" key="3">
    <source>
        <dbReference type="Proteomes" id="UP001396334"/>
    </source>
</evidence>
<dbReference type="Proteomes" id="UP001396334">
    <property type="component" value="Unassembled WGS sequence"/>
</dbReference>
<reference evidence="2 3" key="1">
    <citation type="journal article" date="2024" name="G3 (Bethesda)">
        <title>Genome assembly of Hibiscus sabdariffa L. provides insights into metabolisms of medicinal natural products.</title>
        <authorList>
            <person name="Kim T."/>
        </authorList>
    </citation>
    <scope>NUCLEOTIDE SEQUENCE [LARGE SCALE GENOMIC DNA]</scope>
    <source>
        <strain evidence="2">TK-2024</strain>
        <tissue evidence="2">Old leaves</tissue>
    </source>
</reference>
<keyword evidence="3" id="KW-1185">Reference proteome</keyword>